<feature type="compositionally biased region" description="Acidic residues" evidence="2">
    <location>
        <begin position="1637"/>
        <end position="1647"/>
    </location>
</feature>
<dbReference type="EMBL" id="DP000086">
    <property type="protein sequence ID" value="AAP53328.2"/>
    <property type="molecule type" value="Genomic_DNA"/>
</dbReference>
<feature type="domain" description="DUF4216" evidence="3">
    <location>
        <begin position="969"/>
        <end position="1040"/>
    </location>
</feature>
<dbReference type="InterPro" id="IPR004252">
    <property type="entry name" value="Probable_transposase_24"/>
</dbReference>
<dbReference type="Pfam" id="PF13960">
    <property type="entry name" value="DUF4218"/>
    <property type="match status" value="1"/>
</dbReference>
<gene>
    <name evidence="6" type="ordered locus">LOC_Os10g21980</name>
</gene>
<feature type="region of interest" description="Disordered" evidence="2">
    <location>
        <begin position="1189"/>
        <end position="1247"/>
    </location>
</feature>
<dbReference type="Pfam" id="PF13963">
    <property type="entry name" value="Transpos_assoc"/>
    <property type="match status" value="1"/>
</dbReference>
<accession>Q7G3C6</accession>
<feature type="region of interest" description="Disordered" evidence="2">
    <location>
        <begin position="1617"/>
        <end position="1647"/>
    </location>
</feature>
<dbReference type="Pfam" id="PF13952">
    <property type="entry name" value="DUF4216"/>
    <property type="match status" value="1"/>
</dbReference>
<name>Q7G3C6_ORYSJ</name>
<evidence type="ECO:0000259" key="5">
    <source>
        <dbReference type="Pfam" id="PF13963"/>
    </source>
</evidence>
<dbReference type="PANTHER" id="PTHR10775:SF173">
    <property type="match status" value="1"/>
</dbReference>
<dbReference type="Pfam" id="PF03004">
    <property type="entry name" value="Transposase_24"/>
    <property type="match status" value="1"/>
</dbReference>
<proteinExistence type="predicted"/>
<evidence type="ECO:0000259" key="3">
    <source>
        <dbReference type="Pfam" id="PF13952"/>
    </source>
</evidence>
<dbReference type="InterPro" id="IPR029480">
    <property type="entry name" value="Transpos_assoc"/>
</dbReference>
<reference evidence="6" key="1">
    <citation type="journal article" date="2003" name="Science">
        <title>In-depth view of structure, activity, and evolution of rice chromosome 10.</title>
        <authorList>
            <consortium name="Rice Chromosome 10 Sequencing Consortium"/>
        </authorList>
    </citation>
    <scope>NUCLEOTIDE SEQUENCE [LARGE SCALE GENOMIC DNA]</scope>
</reference>
<dbReference type="InterPro" id="IPR025312">
    <property type="entry name" value="DUF4216"/>
</dbReference>
<feature type="region of interest" description="Disordered" evidence="2">
    <location>
        <begin position="117"/>
        <end position="138"/>
    </location>
</feature>
<feature type="compositionally biased region" description="Polar residues" evidence="2">
    <location>
        <begin position="1210"/>
        <end position="1243"/>
    </location>
</feature>
<dbReference type="InterPro" id="IPR004242">
    <property type="entry name" value="Transposase_21"/>
</dbReference>
<evidence type="ECO:0000259" key="4">
    <source>
        <dbReference type="Pfam" id="PF13960"/>
    </source>
</evidence>
<sequence length="1647" mass="189480">MAPSKAWMGLVDDRLNHEYLEGVEKFIDYAFSKLDGVQVIRCPCIKCCNTYSLPHHIVSSHLKAYGILRSYTFWYHHGEVLAEQENDIEVDEYDSQEFNGEGYNGMQDLMEDLFPQCNTPGGDEATHESTDQGPEEEPNTDAAKFYALLDKYNQPLYEGSRISKLSALVNLLHVKNLGKWSNKSFTALLELLRKDFLPHDSTLPNSYYEAKKTIRELGLSYIKIDACKNDCMLYWKEDIDAESCKVCGSSRWKEKHTREIKHSSAGKKIPHKTMRYFPIKPRLQRLFMCRKTAAYAKWHKECRVDGGVMRHPADSKAWKEFDKIHSSFASEPRNVRLCLASDGFQPFANMRTSYSIWPVFLVPLNLPPWMCIKQQNVMLSMLLPGPDGPGDAIDVYLQPLIEELIELWEDGVDTYDSSTKTNFKLRAALLWTVHDFPAYGNISGHSTKGKLACPVCHKETNSMWLKKGQKFCYMGHRCFLRRSHRWRNDRTSFDGTKESRGPPMELSGDDVLKQVQDLQGIILSKDMSKKTKVSRSDRGDNWKKRSIFFELPYFKTLLLRHNLDVMHIEKNICDSIIGTLMNVKGKTKDNINTRSDLKLMNLRPDLHPVDDGGKVVLPPAPYTLSPDQKKALLSFFKELKVPDGFSSNISRCVNMKERKMSGLKSHDCHVILNHILPLALRGLLPENIYEPLVELSQFFKKLNSKALSVEQLEEMDAQIPVILCKLEKEFPPSFFDVMMHLPVHLAREALIGGPTMYRWMYLFERQIHYLKSLVRNMARPEGSIAEGYIADEFMTLSSRYLDDVETKHNRPGRIHDTSIGNKFNLSIFSCAGRPIGSRKTRDLDMLESEQAHIYILRNCDEVQAYISEYCNSTEGSSMVQFTSTWNKKFINWFKEKIYQQHQHDKSEVMEDLLSLSRGPLKNITCFTGYDMNGFRYRTERRDSRRCTQNSGVMVLGDDVEYYGVLTEILEIQYLGGRRVPLFRCNWVDVFNKDRGIRIDKYGLTSVNLQRLLQTDEPFVLASQAAQVFFVKDNQIKGWHLIEKMQPRDTYQITIVNYFNTSVALYVVVMISGRYGRNRVSALQNNNSKFISPGLLQQQVARRTAPSTADDLFGSPENMVSATAIVQEGKSKHVYVRQSNLKYQKHTAVPQPGEEDDSDEESIDTWLRRAREYNNSKTLTCIVDMGDANDDTTEEDGVHNSNQAAKRRLRPQTNSRAPSDGSQSVKRSSCGKNKYISNSNNGSHASDDAHNSILAAKRRRSTQPNLQDTEQDTEQDVIERVQVQSLNGTLQNGTKMVQHKGRGKNKCKEVAKLKENQKIKVEFYNNRALSNSFSRHLGRIVRDRNITPVKVKKWSDISNTEQEHIFVSITDKFENEDPDIKIDVYKDEIMEHAKSLWINWRGDLDRHFVKPAKTMQQAIKNKPKDFDPSDWQWLVQEHFYSKDFIAMSLRNSQNRAGLKMPHRTGSKPFIEIIYNMGGKENRPPTLDELFFETRKKGDTLVDVESSRMHLHLSNTIIGSFQAELVDVVSSNPNLSNVEVMDKCYNGNKRRDHLIGFGGGVKARDVRGPALSKAELHARLRATERENKMLREENSQVVESVNQMQNEWAEMRRDYYANCENRSDTGSQRRHERIHSERDDYDANEDGTC</sequence>
<reference evidence="6" key="3">
    <citation type="submission" date="2006-07" db="EMBL/GenBank/DDBJ databases">
        <authorList>
            <person name="Buell R."/>
        </authorList>
    </citation>
    <scope>NUCLEOTIDE SEQUENCE</scope>
</reference>
<dbReference type="InterPro" id="IPR025452">
    <property type="entry name" value="DUF4218"/>
</dbReference>
<evidence type="ECO:0000256" key="1">
    <source>
        <dbReference type="SAM" id="Coils"/>
    </source>
</evidence>
<organism evidence="6">
    <name type="scientific">Oryza sativa subsp. japonica</name>
    <name type="common">Rice</name>
    <dbReference type="NCBI Taxonomy" id="39947"/>
    <lineage>
        <taxon>Eukaryota</taxon>
        <taxon>Viridiplantae</taxon>
        <taxon>Streptophyta</taxon>
        <taxon>Embryophyta</taxon>
        <taxon>Tracheophyta</taxon>
        <taxon>Spermatophyta</taxon>
        <taxon>Magnoliopsida</taxon>
        <taxon>Liliopsida</taxon>
        <taxon>Poales</taxon>
        <taxon>Poaceae</taxon>
        <taxon>BOP clade</taxon>
        <taxon>Oryzoideae</taxon>
        <taxon>Oryzeae</taxon>
        <taxon>Oryzinae</taxon>
        <taxon>Oryza</taxon>
        <taxon>Oryza sativa</taxon>
    </lineage>
</organism>
<feature type="domain" description="Transposase-associated" evidence="5">
    <location>
        <begin position="5"/>
        <end position="79"/>
    </location>
</feature>
<protein>
    <submittedName>
        <fullName evidence="6">Transposon protein, putative, CACTA, En/Spm sub-class</fullName>
    </submittedName>
</protein>
<evidence type="ECO:0000256" key="2">
    <source>
        <dbReference type="SAM" id="MobiDB-lite"/>
    </source>
</evidence>
<dbReference type="PANTHER" id="PTHR10775">
    <property type="entry name" value="OS08G0208400 PROTEIN"/>
    <property type="match status" value="1"/>
</dbReference>
<dbReference type="Pfam" id="PF02992">
    <property type="entry name" value="Transposase_21"/>
    <property type="match status" value="1"/>
</dbReference>
<evidence type="ECO:0000313" key="6">
    <source>
        <dbReference type="EMBL" id="AAP53328.2"/>
    </source>
</evidence>
<keyword evidence="1" id="KW-0175">Coiled coil</keyword>
<feature type="compositionally biased region" description="Basic and acidic residues" evidence="2">
    <location>
        <begin position="1617"/>
        <end position="1636"/>
    </location>
</feature>
<feature type="domain" description="DUF4218" evidence="4">
    <location>
        <begin position="702"/>
        <end position="813"/>
    </location>
</feature>
<feature type="coiled-coil region" evidence="1">
    <location>
        <begin position="1571"/>
        <end position="1605"/>
    </location>
</feature>
<reference evidence="6" key="2">
    <citation type="submission" date="2003-05" db="EMBL/GenBank/DDBJ databases">
        <authorList>
            <person name="Buell C.R."/>
            <person name="Wing R.A."/>
            <person name="McCombie W.R."/>
            <person name="Messing J."/>
            <person name="Yuan Q."/>
            <person name="Ouyang S."/>
        </authorList>
    </citation>
    <scope>NUCLEOTIDE SEQUENCE</scope>
</reference>